<dbReference type="EMBL" id="CP034437">
    <property type="protein sequence ID" value="AZN38468.1"/>
    <property type="molecule type" value="Genomic_DNA"/>
</dbReference>
<dbReference type="OrthoDB" id="1736367at2"/>
<feature type="chain" id="PRO_5039187070" evidence="1">
    <location>
        <begin position="33"/>
        <end position="645"/>
    </location>
</feature>
<evidence type="ECO:0000313" key="4">
    <source>
        <dbReference type="Proteomes" id="UP000272528"/>
    </source>
</evidence>
<name>A0A3Q8X1Q9_9BACL</name>
<proteinExistence type="predicted"/>
<reference evidence="4" key="1">
    <citation type="submission" date="2018-12" db="EMBL/GenBank/DDBJ databases">
        <title>Genome sequence of Peanibacillus sp.</title>
        <authorList>
            <person name="Subramani G."/>
            <person name="Srinivasan S."/>
            <person name="Kim M.K."/>
        </authorList>
    </citation>
    <scope>NUCLEOTIDE SEQUENCE [LARGE SCALE GENOMIC DNA]</scope>
    <source>
        <strain evidence="4">18JY67-1</strain>
    </source>
</reference>
<dbReference type="SUPFAM" id="SSF55383">
    <property type="entry name" value="Copper amine oxidase, domain N"/>
    <property type="match status" value="2"/>
</dbReference>
<dbReference type="Proteomes" id="UP000272528">
    <property type="component" value="Chromosome"/>
</dbReference>
<feature type="signal peptide" evidence="1">
    <location>
        <begin position="1"/>
        <end position="32"/>
    </location>
</feature>
<dbReference type="Gene3D" id="3.30.457.10">
    <property type="entry name" value="Copper amine oxidase-like, N-terminal domain"/>
    <property type="match status" value="2"/>
</dbReference>
<dbReference type="AlphaFoldDB" id="A0A3Q8X1Q9"/>
<evidence type="ECO:0000313" key="3">
    <source>
        <dbReference type="EMBL" id="AZN38468.1"/>
    </source>
</evidence>
<protein>
    <submittedName>
        <fullName evidence="3">Copper amine oxidase N-terminal domain-containing protein</fullName>
    </submittedName>
</protein>
<feature type="domain" description="Copper amine oxidase-like N-terminal" evidence="2">
    <location>
        <begin position="57"/>
        <end position="159"/>
    </location>
</feature>
<accession>A0A3Q8X1Q9</accession>
<organism evidence="3 4">
    <name type="scientific">Paenibacillus albus</name>
    <dbReference type="NCBI Taxonomy" id="2495582"/>
    <lineage>
        <taxon>Bacteria</taxon>
        <taxon>Bacillati</taxon>
        <taxon>Bacillota</taxon>
        <taxon>Bacilli</taxon>
        <taxon>Bacillales</taxon>
        <taxon>Paenibacillaceae</taxon>
        <taxon>Paenibacillus</taxon>
    </lineage>
</organism>
<gene>
    <name evidence="3" type="ORF">EJC50_01390</name>
</gene>
<evidence type="ECO:0000259" key="2">
    <source>
        <dbReference type="Pfam" id="PF07833"/>
    </source>
</evidence>
<sequence length="645" mass="71230">MKSRERKINLKNKLLALLITACMIFALMPAVAGASDMPVEVKSVEIKLAIGSPTLTVNGTTSTIQKPYKQNGTTMVPLSVITKAFGAGLKLENNKIITLSYNKTTVVLTIGSKSVKVNGSPITLTAEPKIVNNVTMVPLRVIVSAFGATLALNGNAITIKGFKVATTAASTGNNTGGINSDAGKTQVGDSYYNWSMKYPSDLVMTYQNDNGTITEWSSVAEDSKIAIFIEDVDQAYSHEELRDYAADYFASDEFAVEKKTVTIGNLSFEKIISKSRSGWYYEYRVIQVDNRIYMAASGVKSENKDKLNGFQDILNSFKPSFAKSDISLKDITKVQNGNLTVTDKDYGLSVKLPVDWVRVKDASFPMFANKNGLMSVQISSLKENDTAADWMHRMRQKLENSFLPDYLRNVSESSMTLADGQAQVLGFEYSYDKKVWYKEYDVFFAVAKHKYELDYLYVQDGTAKGESLFTSIASSIDIDTNFVESNFSDLDDAEHLADLTVTKTSKKYGYSIGLPESWHGVDKDFEEDSVFYTIPFGSVGIDTFEETSTSDYINMLRNFINSDDNMKKAGAVIKETTTTTVGSGISATKIVVDFPTDTVPSTTIFYIFEKNGTTYLINYTVNQSNNTDSNRAAVEKVIGSFTFTS</sequence>
<dbReference type="Pfam" id="PF07833">
    <property type="entry name" value="Cu_amine_oxidN1"/>
    <property type="match status" value="1"/>
</dbReference>
<evidence type="ECO:0000256" key="1">
    <source>
        <dbReference type="SAM" id="SignalP"/>
    </source>
</evidence>
<keyword evidence="1" id="KW-0732">Signal</keyword>
<dbReference type="InterPro" id="IPR036582">
    <property type="entry name" value="Mao_N_sf"/>
</dbReference>
<keyword evidence="4" id="KW-1185">Reference proteome</keyword>
<dbReference type="KEGG" id="palb:EJC50_01390"/>
<dbReference type="InterPro" id="IPR012854">
    <property type="entry name" value="Cu_amine_oxidase-like_N"/>
</dbReference>